<reference evidence="2 3" key="1">
    <citation type="submission" date="2013-09" db="EMBL/GenBank/DDBJ databases">
        <title>Corchorus capsularis genome sequencing.</title>
        <authorList>
            <person name="Alam M."/>
            <person name="Haque M.S."/>
            <person name="Islam M.S."/>
            <person name="Emdad E.M."/>
            <person name="Islam M.M."/>
            <person name="Ahmed B."/>
            <person name="Halim A."/>
            <person name="Hossen Q.M.M."/>
            <person name="Hossain M.Z."/>
            <person name="Ahmed R."/>
            <person name="Khan M.M."/>
            <person name="Islam R."/>
            <person name="Rashid M.M."/>
            <person name="Khan S.A."/>
            <person name="Rahman M.S."/>
            <person name="Alam M."/>
        </authorList>
    </citation>
    <scope>NUCLEOTIDE SEQUENCE [LARGE SCALE GENOMIC DNA]</scope>
    <source>
        <strain evidence="3">cv. CVL-1</strain>
        <tissue evidence="2">Whole seedling</tissue>
    </source>
</reference>
<accession>A0A1R3G1R4</accession>
<dbReference type="PANTHER" id="PTHR36395:SF1">
    <property type="entry name" value="RING-H2 ZINC FINGER PROTEIN"/>
    <property type="match status" value="1"/>
</dbReference>
<dbReference type="Proteomes" id="UP000188268">
    <property type="component" value="Unassembled WGS sequence"/>
</dbReference>
<organism evidence="2 3">
    <name type="scientific">Corchorus capsularis</name>
    <name type="common">Jute</name>
    <dbReference type="NCBI Taxonomy" id="210143"/>
    <lineage>
        <taxon>Eukaryota</taxon>
        <taxon>Viridiplantae</taxon>
        <taxon>Streptophyta</taxon>
        <taxon>Embryophyta</taxon>
        <taxon>Tracheophyta</taxon>
        <taxon>Spermatophyta</taxon>
        <taxon>Magnoliopsida</taxon>
        <taxon>eudicotyledons</taxon>
        <taxon>Gunneridae</taxon>
        <taxon>Pentapetalae</taxon>
        <taxon>rosids</taxon>
        <taxon>malvids</taxon>
        <taxon>Malvales</taxon>
        <taxon>Malvaceae</taxon>
        <taxon>Grewioideae</taxon>
        <taxon>Apeibeae</taxon>
        <taxon>Corchorus</taxon>
    </lineage>
</organism>
<keyword evidence="3" id="KW-1185">Reference proteome</keyword>
<dbReference type="AlphaFoldDB" id="A0A1R3G1R4"/>
<dbReference type="OMA" id="GDFCTYE"/>
<dbReference type="OrthoDB" id="433924at2759"/>
<protein>
    <recommendedName>
        <fullName evidence="4">Nudix hydrolase domain-containing protein</fullName>
    </recommendedName>
</protein>
<dbReference type="PANTHER" id="PTHR36395">
    <property type="entry name" value="RING-H2 ZINC FINGER PROTEIN"/>
    <property type="match status" value="1"/>
</dbReference>
<name>A0A1R3G1R4_COCAP</name>
<evidence type="ECO:0000313" key="2">
    <source>
        <dbReference type="EMBL" id="OMO52032.1"/>
    </source>
</evidence>
<gene>
    <name evidence="2" type="ORF">CCACVL1_29403</name>
</gene>
<evidence type="ECO:0000256" key="1">
    <source>
        <dbReference type="SAM" id="MobiDB-lite"/>
    </source>
</evidence>
<evidence type="ECO:0000313" key="3">
    <source>
        <dbReference type="Proteomes" id="UP000188268"/>
    </source>
</evidence>
<sequence>MAAEKTPNITFPTPESLSDWLKTRLQPDAFASWGIKPGTKNVYNLWIELTEGESKISDTTPPICTVNCAVVRILSQDNKKILLESHQELSDGSTRQRSRPLSEKMKEGKKIEDAASRAVKEELGGLGNLVMKILPDSCEIKEENRESGLFPALASVYVVHTVDAHVEGLGADVGEFYTEEEEYKDCGGLNGAVEKAVHVKKHYWKWVDLDHVVGV</sequence>
<dbReference type="Gramene" id="OMO52032">
    <property type="protein sequence ID" value="OMO52032"/>
    <property type="gene ID" value="CCACVL1_29403"/>
</dbReference>
<feature type="region of interest" description="Disordered" evidence="1">
    <location>
        <begin position="85"/>
        <end position="108"/>
    </location>
</feature>
<dbReference type="EMBL" id="AWWV01015619">
    <property type="protein sequence ID" value="OMO52032.1"/>
    <property type="molecule type" value="Genomic_DNA"/>
</dbReference>
<comment type="caution">
    <text evidence="2">The sequence shown here is derived from an EMBL/GenBank/DDBJ whole genome shotgun (WGS) entry which is preliminary data.</text>
</comment>
<evidence type="ECO:0008006" key="4">
    <source>
        <dbReference type="Google" id="ProtNLM"/>
    </source>
</evidence>
<proteinExistence type="predicted"/>